<reference evidence="2" key="1">
    <citation type="submission" date="2022-01" db="EMBL/GenBank/DDBJ databases">
        <authorList>
            <person name="King R."/>
        </authorList>
    </citation>
    <scope>NUCLEOTIDE SEQUENCE</scope>
</reference>
<sequence>MMKKIKMRGNFQRKNRNKAKRPAPRARIMKMARGLMGISKERSSHKRKNLDKRKLRLNPQLNLQLKPLQKRRRLPMKVKVKKTLLKRTIQIMKIHLVLTNRKLYNPFQKQFILKILQPTHSSYSEKISKVDLKRVQSFGGLMEKQYCKNLKHLMRAIKSNIETLLFTLVGLPWTKSFMPPSKLM</sequence>
<evidence type="ECO:0000313" key="3">
    <source>
        <dbReference type="Proteomes" id="UP001152799"/>
    </source>
</evidence>
<name>A0A9N9MNG2_9CUCU</name>
<organism evidence="2 3">
    <name type="scientific">Ceutorhynchus assimilis</name>
    <name type="common">cabbage seed weevil</name>
    <dbReference type="NCBI Taxonomy" id="467358"/>
    <lineage>
        <taxon>Eukaryota</taxon>
        <taxon>Metazoa</taxon>
        <taxon>Ecdysozoa</taxon>
        <taxon>Arthropoda</taxon>
        <taxon>Hexapoda</taxon>
        <taxon>Insecta</taxon>
        <taxon>Pterygota</taxon>
        <taxon>Neoptera</taxon>
        <taxon>Endopterygota</taxon>
        <taxon>Coleoptera</taxon>
        <taxon>Polyphaga</taxon>
        <taxon>Cucujiformia</taxon>
        <taxon>Curculionidae</taxon>
        <taxon>Ceutorhynchinae</taxon>
        <taxon>Ceutorhynchus</taxon>
    </lineage>
</organism>
<dbReference type="AlphaFoldDB" id="A0A9N9MNG2"/>
<evidence type="ECO:0000256" key="1">
    <source>
        <dbReference type="SAM" id="MobiDB-lite"/>
    </source>
</evidence>
<feature type="region of interest" description="Disordered" evidence="1">
    <location>
        <begin position="1"/>
        <end position="24"/>
    </location>
</feature>
<evidence type="ECO:0000313" key="2">
    <source>
        <dbReference type="EMBL" id="CAG9763826.1"/>
    </source>
</evidence>
<gene>
    <name evidence="2" type="ORF">CEUTPL_LOCUS4480</name>
</gene>
<dbReference type="Proteomes" id="UP001152799">
    <property type="component" value="Chromosome 15"/>
</dbReference>
<accession>A0A9N9MNG2</accession>
<dbReference type="EMBL" id="OU892291">
    <property type="protein sequence ID" value="CAG9763826.1"/>
    <property type="molecule type" value="Genomic_DNA"/>
</dbReference>
<proteinExistence type="predicted"/>
<keyword evidence="3" id="KW-1185">Reference proteome</keyword>
<protein>
    <submittedName>
        <fullName evidence="2">Uncharacterized protein</fullName>
    </submittedName>
</protein>